<proteinExistence type="inferred from homology"/>
<dbReference type="GO" id="GO:0016020">
    <property type="term" value="C:membrane"/>
    <property type="evidence" value="ECO:0007669"/>
    <property type="project" value="UniProtKB-SubCell"/>
</dbReference>
<dbReference type="Gene3D" id="1.20.5.780">
    <property type="entry name" value="Single helix bin"/>
    <property type="match status" value="1"/>
</dbReference>
<dbReference type="Proteomes" id="UP001460270">
    <property type="component" value="Unassembled WGS sequence"/>
</dbReference>
<dbReference type="GO" id="GO:0043269">
    <property type="term" value="P:regulation of monoatomic ion transport"/>
    <property type="evidence" value="ECO:0007669"/>
    <property type="project" value="InterPro"/>
</dbReference>
<dbReference type="PANTHER" id="PTHR14132">
    <property type="entry name" value="SODIUM/POTASSIUM-TRANSPORTING ATPASE SUBUNIT GAMMA"/>
    <property type="match status" value="1"/>
</dbReference>
<comment type="similarity">
    <text evidence="2 7">Belongs to the FXYD family.</text>
</comment>
<evidence type="ECO:0000256" key="5">
    <source>
        <dbReference type="ARBA" id="ARBA00023065"/>
    </source>
</evidence>
<evidence type="ECO:0000256" key="1">
    <source>
        <dbReference type="ARBA" id="ARBA00004167"/>
    </source>
</evidence>
<dbReference type="Pfam" id="PF02038">
    <property type="entry name" value="ATP1G1_PLM_MAT8"/>
    <property type="match status" value="1"/>
</dbReference>
<keyword evidence="6 7" id="KW-0472">Membrane</keyword>
<keyword evidence="10" id="KW-1185">Reference proteome</keyword>
<evidence type="ECO:0000256" key="3">
    <source>
        <dbReference type="ARBA" id="ARBA00022448"/>
    </source>
</evidence>
<accession>A0AAW0MVY2</accession>
<keyword evidence="5 7" id="KW-0406">Ion transport</keyword>
<dbReference type="InterPro" id="IPR000272">
    <property type="entry name" value="Ion-transport_regulator_FXYD"/>
</dbReference>
<organism evidence="9 10">
    <name type="scientific">Mugilogobius chulae</name>
    <name type="common">yellowstripe goby</name>
    <dbReference type="NCBI Taxonomy" id="88201"/>
    <lineage>
        <taxon>Eukaryota</taxon>
        <taxon>Metazoa</taxon>
        <taxon>Chordata</taxon>
        <taxon>Craniata</taxon>
        <taxon>Vertebrata</taxon>
        <taxon>Euteleostomi</taxon>
        <taxon>Actinopterygii</taxon>
        <taxon>Neopterygii</taxon>
        <taxon>Teleostei</taxon>
        <taxon>Neoteleostei</taxon>
        <taxon>Acanthomorphata</taxon>
        <taxon>Gobiaria</taxon>
        <taxon>Gobiiformes</taxon>
        <taxon>Gobioidei</taxon>
        <taxon>Gobiidae</taxon>
        <taxon>Gobionellinae</taxon>
        <taxon>Mugilogobius</taxon>
    </lineage>
</organism>
<evidence type="ECO:0000313" key="10">
    <source>
        <dbReference type="Proteomes" id="UP001460270"/>
    </source>
</evidence>
<name>A0AAW0MVY2_9GOBI</name>
<protein>
    <recommendedName>
        <fullName evidence="7">FXYD domain-containing ion transport regulator</fullName>
    </recommendedName>
</protein>
<feature type="region of interest" description="Disordered" evidence="8">
    <location>
        <begin position="1"/>
        <end position="22"/>
    </location>
</feature>
<feature type="transmembrane region" description="Helical" evidence="7">
    <location>
        <begin position="78"/>
        <end position="97"/>
    </location>
</feature>
<evidence type="ECO:0000256" key="4">
    <source>
        <dbReference type="ARBA" id="ARBA00022692"/>
    </source>
</evidence>
<evidence type="ECO:0000256" key="6">
    <source>
        <dbReference type="ARBA" id="ARBA00023136"/>
    </source>
</evidence>
<dbReference type="CDD" id="cd20330">
    <property type="entry name" value="FXYD12"/>
    <property type="match status" value="1"/>
</dbReference>
<keyword evidence="4 7" id="KW-0812">Transmembrane</keyword>
<dbReference type="AlphaFoldDB" id="A0AAW0MVY2"/>
<feature type="compositionally biased region" description="Basic and acidic residues" evidence="8">
    <location>
        <begin position="7"/>
        <end position="22"/>
    </location>
</feature>
<comment type="caution">
    <text evidence="9">The sequence shown here is derived from an EMBL/GenBank/DDBJ whole genome shotgun (WGS) entry which is preliminary data.</text>
</comment>
<evidence type="ECO:0000256" key="2">
    <source>
        <dbReference type="ARBA" id="ARBA00005948"/>
    </source>
</evidence>
<feature type="region of interest" description="Disordered" evidence="8">
    <location>
        <begin position="38"/>
        <end position="60"/>
    </location>
</feature>
<keyword evidence="3 7" id="KW-0813">Transport</keyword>
<dbReference type="EMBL" id="JBBPFD010000021">
    <property type="protein sequence ID" value="KAK7882583.1"/>
    <property type="molecule type" value="Genomic_DNA"/>
</dbReference>
<sequence length="114" mass="12707">MSALKGISERERKQGRKRETESERGWIYLNLAHSQSCTEQELSGAQPKHSEKSNMSSPQGADIDLDADFVYDYHTLRVGGLVFAGVIVFLSVIMLAGNKLLNCGKSKPRHVEEE</sequence>
<dbReference type="PANTHER" id="PTHR14132:SF14">
    <property type="entry name" value="FXYD DOMAIN-CONTAINING ION TRANSPORT REGULATOR 5"/>
    <property type="match status" value="1"/>
</dbReference>
<evidence type="ECO:0000256" key="8">
    <source>
        <dbReference type="SAM" id="MobiDB-lite"/>
    </source>
</evidence>
<comment type="subcellular location">
    <subcellularLocation>
        <location evidence="1">Membrane</location>
        <topology evidence="1">Single-pass membrane protein</topology>
    </subcellularLocation>
</comment>
<dbReference type="GO" id="GO:0006811">
    <property type="term" value="P:monoatomic ion transport"/>
    <property type="evidence" value="ECO:0007669"/>
    <property type="project" value="UniProtKB-KW"/>
</dbReference>
<dbReference type="GO" id="GO:0017080">
    <property type="term" value="F:sodium channel regulator activity"/>
    <property type="evidence" value="ECO:0007669"/>
    <property type="project" value="TreeGrafter"/>
</dbReference>
<keyword evidence="7" id="KW-1133">Transmembrane helix</keyword>
<evidence type="ECO:0000256" key="7">
    <source>
        <dbReference type="RuleBase" id="RU364131"/>
    </source>
</evidence>
<evidence type="ECO:0000313" key="9">
    <source>
        <dbReference type="EMBL" id="KAK7882583.1"/>
    </source>
</evidence>
<gene>
    <name evidence="9" type="ORF">WMY93_028757</name>
</gene>
<reference evidence="10" key="1">
    <citation type="submission" date="2024-04" db="EMBL/GenBank/DDBJ databases">
        <title>Salinicola lusitanus LLJ914,a marine bacterium isolated from the Okinawa Trough.</title>
        <authorList>
            <person name="Li J."/>
        </authorList>
    </citation>
    <scope>NUCLEOTIDE SEQUENCE [LARGE SCALE GENOMIC DNA]</scope>
</reference>